<feature type="chain" id="PRO_5001807855" evidence="1">
    <location>
        <begin position="18"/>
        <end position="930"/>
    </location>
</feature>
<organism evidence="2 3">
    <name type="scientific">Nematocida ausubeli (strain ATCC PRA-371 / ERTm2)</name>
    <name type="common">Nematode killer fungus</name>
    <dbReference type="NCBI Taxonomy" id="1913371"/>
    <lineage>
        <taxon>Eukaryota</taxon>
        <taxon>Fungi</taxon>
        <taxon>Fungi incertae sedis</taxon>
        <taxon>Microsporidia</taxon>
        <taxon>Nematocida</taxon>
    </lineage>
</organism>
<dbReference type="Proteomes" id="UP000054524">
    <property type="component" value="Unassembled WGS sequence"/>
</dbReference>
<sequence>MWKYCILIIHMVCLVVSRIEIEDLKVVQNRQFFNDGKEPKLINPNGPLNLLRGYIYHKNGYMHNKRLFSHELDIKYKFETVEDEHTGAKQHIFTRLFHNDTAHPFFNTVFQIGSKNEEEKKLKKYICAYHSKLVHMFNENDIYVSIASGKSDSLIHFLKYEPVRKYSKYILASLLLLSEGFGVPISFTADSNKKTFLNIWKKDSKDVHCTVCMDVPGYNPVTDSFDDIPQKEAKSIIDFFICHHKSKFLKKTGELAEPDSFDEFSTGAFLNSLGFLIQMYIFEFIDNAHDVIEFVQAVYEILIEYLPSNSNALNKQTQKDFRLFNRCFAPIDNISIGLEYVATAERIREIKAINRALPFFCLSQVPMFCKIPEYCSTSGTYLSEYTNYFTNCGETALLGLFCCLLYDAATQKYTTTHLKRPDPKLVAFFDKYKNPRESASLEMHNDWNKVISNRSIDDLGYASNKNQVVSGVLNMLYFIVHLTGNYVKETPKIAKLSAYASTNELSNVDLHTKLSCYIMKLLSKISKNKNFTCLLSKICIGARTDNKTDIFGLIELKYIYSQITQRTYISIQPRHSLFIIFEAIGCPFKTMELELFLLSRNYSKKKSFIEILLHEYIIQNMYKFQPMYPMNIVNNIKNTIQLVVKDDFKTMNRLHLIEPMEYIHSKSEMVCYCLMFCCKEKLNTEHPIIRFTSNILSSISLSSPCYQERVLPPLVYFDLYKTHYPYIQIDESKWSEIALGKSGCPAVFRCVLDIEAPDIFIKALDMYSKLDKNANMSNTSPFYFHMTIKAIFRCLFKNHETANAFEVLDILKRNYPENGSAICNHIILIWIVYICSQKDYPEQLIIDLFNRLEENVSYGIEFVIYIDKVVSKEHHTAVKVLQFLKHTLTHQNNGAKKFSEMMCALDKMAELVKKPKETSSSVRKLFCLHF</sequence>
<accession>A0A086J3T7</accession>
<dbReference type="GeneID" id="77675934"/>
<dbReference type="EMBL" id="AKIJ01000002">
    <property type="protein sequence ID" value="KFG26805.1"/>
    <property type="molecule type" value="Genomic_DNA"/>
</dbReference>
<dbReference type="AlphaFoldDB" id="A0A086J3T7"/>
<evidence type="ECO:0000313" key="2">
    <source>
        <dbReference type="EMBL" id="KFG26805.1"/>
    </source>
</evidence>
<comment type="caution">
    <text evidence="2">The sequence shown here is derived from an EMBL/GenBank/DDBJ whole genome shotgun (WGS) entry which is preliminary data.</text>
</comment>
<reference evidence="2 3" key="1">
    <citation type="journal article" date="2014" name="Genome Announc.">
        <title>Genome Sequence of the Microsporidian Species Nematocida sp1 Strain ERTm6 (ATCC PRA-372).</title>
        <authorList>
            <person name="Bakowski M.A."/>
            <person name="Priest M."/>
            <person name="Young S."/>
            <person name="Cuomo C.A."/>
            <person name="Troemel E.R."/>
        </authorList>
    </citation>
    <scope>NUCLEOTIDE SEQUENCE [LARGE SCALE GENOMIC DNA]</scope>
    <source>
        <strain evidence="2 3">ERTm6</strain>
    </source>
</reference>
<protein>
    <submittedName>
        <fullName evidence="2">Uncharacterized protein</fullName>
    </submittedName>
</protein>
<evidence type="ECO:0000313" key="3">
    <source>
        <dbReference type="Proteomes" id="UP000054524"/>
    </source>
</evidence>
<gene>
    <name evidence="2" type="ORF">NESG_00961</name>
</gene>
<feature type="signal peptide" evidence="1">
    <location>
        <begin position="1"/>
        <end position="17"/>
    </location>
</feature>
<evidence type="ECO:0000256" key="1">
    <source>
        <dbReference type="SAM" id="SignalP"/>
    </source>
</evidence>
<name>A0A086J3T7_NEMA1</name>
<keyword evidence="3" id="KW-1185">Reference proteome</keyword>
<dbReference type="RefSeq" id="XP_052905360.1">
    <property type="nucleotide sequence ID" value="XM_053048600.1"/>
</dbReference>
<dbReference type="HOGENOM" id="CLU_009683_3_0_1"/>
<keyword evidence="1" id="KW-0732">Signal</keyword>
<proteinExistence type="predicted"/>